<feature type="transmembrane region" description="Helical" evidence="1">
    <location>
        <begin position="137"/>
        <end position="155"/>
    </location>
</feature>
<keyword evidence="1" id="KW-0472">Membrane</keyword>
<name>A0A4U8Q8T7_9FIRM</name>
<feature type="transmembrane region" description="Helical" evidence="1">
    <location>
        <begin position="9"/>
        <end position="29"/>
    </location>
</feature>
<feature type="transmembrane region" description="Helical" evidence="1">
    <location>
        <begin position="85"/>
        <end position="104"/>
    </location>
</feature>
<keyword evidence="1" id="KW-0812">Transmembrane</keyword>
<evidence type="ECO:0000313" key="3">
    <source>
        <dbReference type="Proteomes" id="UP000306509"/>
    </source>
</evidence>
<feature type="transmembrane region" description="Helical" evidence="1">
    <location>
        <begin position="35"/>
        <end position="54"/>
    </location>
</feature>
<dbReference type="EMBL" id="QGQD01000040">
    <property type="protein sequence ID" value="TLD01331.1"/>
    <property type="molecule type" value="Genomic_DNA"/>
</dbReference>
<dbReference type="STRING" id="180332.GCA_000797495_03629"/>
<keyword evidence="3" id="KW-1185">Reference proteome</keyword>
<feature type="transmembrane region" description="Helical" evidence="1">
    <location>
        <begin position="111"/>
        <end position="131"/>
    </location>
</feature>
<feature type="transmembrane region" description="Helical" evidence="1">
    <location>
        <begin position="61"/>
        <end position="79"/>
    </location>
</feature>
<dbReference type="AlphaFoldDB" id="A0A4U8Q8T7"/>
<evidence type="ECO:0000313" key="2">
    <source>
        <dbReference type="EMBL" id="TLD01331.1"/>
    </source>
</evidence>
<gene>
    <name evidence="2" type="ORF">DSM106044_01713</name>
</gene>
<evidence type="ECO:0000256" key="1">
    <source>
        <dbReference type="SAM" id="Phobius"/>
    </source>
</evidence>
<proteinExistence type="predicted"/>
<accession>A0A4U8Q8T7</accession>
<comment type="caution">
    <text evidence="2">The sequence shown here is derived from an EMBL/GenBank/DDBJ whole genome shotgun (WGS) entry which is preliminary data.</text>
</comment>
<protein>
    <submittedName>
        <fullName evidence="2">YhhN-like protein</fullName>
    </submittedName>
</protein>
<dbReference type="Proteomes" id="UP000306509">
    <property type="component" value="Unassembled WGS sequence"/>
</dbReference>
<organism evidence="2 3">
    <name type="scientific">Robinsoniella peoriensis</name>
    <dbReference type="NCBI Taxonomy" id="180332"/>
    <lineage>
        <taxon>Bacteria</taxon>
        <taxon>Bacillati</taxon>
        <taxon>Bacillota</taxon>
        <taxon>Clostridia</taxon>
        <taxon>Lachnospirales</taxon>
        <taxon>Lachnospiraceae</taxon>
        <taxon>Robinsoniella</taxon>
    </lineage>
</organism>
<feature type="transmembrane region" description="Helical" evidence="1">
    <location>
        <begin position="162"/>
        <end position="183"/>
    </location>
</feature>
<sequence>MEKFSLKCFLLIEISFYSMIFLSDFLGLFPHLPITMLKFCTVLTCLFFSIWYHLSSKSSSHYFIFITASLFFSLFADYFLIFTKFYFLGICMFLIVQICYCKIIQKNVWNMLSFGVGGSFLFCLICWLVSIDINSTAALAAVYFFCLLFNLVNAWKGQMGLFALGICLLLFCDIHVGIGNLTLYVELNRGGWLDSWYRIAPSMVWVFYIPGQVMVTLSGWMRMDGRLVRIGESEEPAAVHTSREMDI</sequence>
<dbReference type="RefSeq" id="WP_138002278.1">
    <property type="nucleotide sequence ID" value="NZ_QGQD01000040.1"/>
</dbReference>
<feature type="transmembrane region" description="Helical" evidence="1">
    <location>
        <begin position="203"/>
        <end position="221"/>
    </location>
</feature>
<reference evidence="2 3" key="1">
    <citation type="journal article" date="2019" name="Anaerobe">
        <title>Detection of Robinsoniella peoriensis in multiple bone samples of a trauma patient.</title>
        <authorList>
            <person name="Schrottner P."/>
            <person name="Hartwich K."/>
            <person name="Bunk B."/>
            <person name="Schober I."/>
            <person name="Helbig S."/>
            <person name="Rudolph W.W."/>
            <person name="Gunzer F."/>
        </authorList>
    </citation>
    <scope>NUCLEOTIDE SEQUENCE [LARGE SCALE GENOMIC DNA]</scope>
    <source>
        <strain evidence="2 3">DSM 106044</strain>
    </source>
</reference>
<keyword evidence="1" id="KW-1133">Transmembrane helix</keyword>